<dbReference type="SUPFAM" id="SSF55008">
    <property type="entry name" value="HMA, heavy metal-associated domain"/>
    <property type="match status" value="1"/>
</dbReference>
<evidence type="ECO:0000313" key="4">
    <source>
        <dbReference type="Proteomes" id="UP000627205"/>
    </source>
</evidence>
<reference evidence="3" key="2">
    <citation type="submission" date="2020-09" db="EMBL/GenBank/DDBJ databases">
        <authorList>
            <person name="Sun Q."/>
            <person name="Sedlacek I."/>
        </authorList>
    </citation>
    <scope>NUCLEOTIDE SEQUENCE</scope>
    <source>
        <strain evidence="3">CCM 7664</strain>
    </source>
</reference>
<evidence type="ECO:0000256" key="1">
    <source>
        <dbReference type="ARBA" id="ARBA00022723"/>
    </source>
</evidence>
<comment type="caution">
    <text evidence="3">The sequence shown here is derived from an EMBL/GenBank/DDBJ whole genome shotgun (WGS) entry which is preliminary data.</text>
</comment>
<dbReference type="PRINTS" id="PR00944">
    <property type="entry name" value="CUEXPORT"/>
</dbReference>
<sequence length="68" mass="7035">MYELQVENMSCGHCVNAVTKAVQAVDAQASVNVDLVQKKVSVQSGAALDRISAAIVDAGYPVVDSKAA</sequence>
<evidence type="ECO:0000313" key="3">
    <source>
        <dbReference type="EMBL" id="GGI54968.1"/>
    </source>
</evidence>
<accession>A0A8J3B4J1</accession>
<keyword evidence="1" id="KW-0479">Metal-binding</keyword>
<dbReference type="GO" id="GO:0005507">
    <property type="term" value="F:copper ion binding"/>
    <property type="evidence" value="ECO:0007669"/>
    <property type="project" value="InterPro"/>
</dbReference>
<dbReference type="CDD" id="cd00371">
    <property type="entry name" value="HMA"/>
    <property type="match status" value="1"/>
</dbReference>
<keyword evidence="4" id="KW-1185">Reference proteome</keyword>
<proteinExistence type="predicted"/>
<dbReference type="PROSITE" id="PS01047">
    <property type="entry name" value="HMA_1"/>
    <property type="match status" value="1"/>
</dbReference>
<dbReference type="AlphaFoldDB" id="A0A8J3B4J1"/>
<reference evidence="3" key="1">
    <citation type="journal article" date="2014" name="Int. J. Syst. Evol. Microbiol.">
        <title>Complete genome sequence of Corynebacterium casei LMG S-19264T (=DSM 44701T), isolated from a smear-ripened cheese.</title>
        <authorList>
            <consortium name="US DOE Joint Genome Institute (JGI-PGF)"/>
            <person name="Walter F."/>
            <person name="Albersmeier A."/>
            <person name="Kalinowski J."/>
            <person name="Ruckert C."/>
        </authorList>
    </citation>
    <scope>NUCLEOTIDE SEQUENCE</scope>
    <source>
        <strain evidence="3">CCM 7664</strain>
    </source>
</reference>
<protein>
    <submittedName>
        <fullName evidence="3">Heavy metal transport/detoxification protein</fullName>
    </submittedName>
</protein>
<evidence type="ECO:0000259" key="2">
    <source>
        <dbReference type="PROSITE" id="PS50846"/>
    </source>
</evidence>
<dbReference type="InterPro" id="IPR017969">
    <property type="entry name" value="Heavy-metal-associated_CS"/>
</dbReference>
<organism evidence="3 4">
    <name type="scientific">Oxalicibacterium solurbis</name>
    <dbReference type="NCBI Taxonomy" id="69280"/>
    <lineage>
        <taxon>Bacteria</taxon>
        <taxon>Pseudomonadati</taxon>
        <taxon>Pseudomonadota</taxon>
        <taxon>Betaproteobacteria</taxon>
        <taxon>Burkholderiales</taxon>
        <taxon>Oxalobacteraceae</taxon>
        <taxon>Oxalicibacterium</taxon>
    </lineage>
</organism>
<dbReference type="Pfam" id="PF00403">
    <property type="entry name" value="HMA"/>
    <property type="match status" value="1"/>
</dbReference>
<dbReference type="InterPro" id="IPR000428">
    <property type="entry name" value="Cu-bd"/>
</dbReference>
<dbReference type="GO" id="GO:0006825">
    <property type="term" value="P:copper ion transport"/>
    <property type="evidence" value="ECO:0007669"/>
    <property type="project" value="InterPro"/>
</dbReference>
<dbReference type="Proteomes" id="UP000627205">
    <property type="component" value="Unassembled WGS sequence"/>
</dbReference>
<name>A0A8J3B4J1_9BURK</name>
<dbReference type="InterPro" id="IPR006121">
    <property type="entry name" value="HMA_dom"/>
</dbReference>
<dbReference type="InterPro" id="IPR036163">
    <property type="entry name" value="HMA_dom_sf"/>
</dbReference>
<dbReference type="EMBL" id="BMDP01000003">
    <property type="protein sequence ID" value="GGI54968.1"/>
    <property type="molecule type" value="Genomic_DNA"/>
</dbReference>
<dbReference type="PROSITE" id="PS50846">
    <property type="entry name" value="HMA_2"/>
    <property type="match status" value="1"/>
</dbReference>
<gene>
    <name evidence="3" type="ORF">GCM10011430_21420</name>
</gene>
<feature type="domain" description="HMA" evidence="2">
    <location>
        <begin position="1"/>
        <end position="63"/>
    </location>
</feature>
<dbReference type="RefSeq" id="WP_188421586.1">
    <property type="nucleotide sequence ID" value="NZ_BMDP01000003.1"/>
</dbReference>
<dbReference type="Gene3D" id="3.30.70.100">
    <property type="match status" value="1"/>
</dbReference>